<evidence type="ECO:0000313" key="10">
    <source>
        <dbReference type="Proteomes" id="UP000182800"/>
    </source>
</evidence>
<dbReference type="SMART" id="SM00752">
    <property type="entry name" value="HTTM"/>
    <property type="match status" value="1"/>
</dbReference>
<gene>
    <name evidence="8" type="ORF">GA0071312_1380</name>
    <name evidence="7" type="ORF">HLUCCO17_05705</name>
</gene>
<dbReference type="EMBL" id="LJSX01000006">
    <property type="protein sequence ID" value="KPQ11681.1"/>
    <property type="molecule type" value="Genomic_DNA"/>
</dbReference>
<feature type="transmembrane region" description="Helical" evidence="5">
    <location>
        <begin position="106"/>
        <end position="125"/>
    </location>
</feature>
<evidence type="ECO:0000256" key="3">
    <source>
        <dbReference type="ARBA" id="ARBA00022989"/>
    </source>
</evidence>
<dbReference type="InterPro" id="IPR011020">
    <property type="entry name" value="HTTM-like"/>
</dbReference>
<dbReference type="InterPro" id="IPR053934">
    <property type="entry name" value="HTTM_dom"/>
</dbReference>
<dbReference type="InterPro" id="IPR052964">
    <property type="entry name" value="Sporulation_signal_mat"/>
</dbReference>
<feature type="transmembrane region" description="Helical" evidence="5">
    <location>
        <begin position="239"/>
        <end position="265"/>
    </location>
</feature>
<dbReference type="AlphaFoldDB" id="A0A0P7X8Y2"/>
<evidence type="ECO:0000259" key="6">
    <source>
        <dbReference type="SMART" id="SM00752"/>
    </source>
</evidence>
<evidence type="ECO:0000256" key="5">
    <source>
        <dbReference type="SAM" id="Phobius"/>
    </source>
</evidence>
<keyword evidence="2 5" id="KW-0812">Transmembrane</keyword>
<evidence type="ECO:0000313" key="9">
    <source>
        <dbReference type="Proteomes" id="UP000050497"/>
    </source>
</evidence>
<evidence type="ECO:0000313" key="8">
    <source>
        <dbReference type="EMBL" id="SCC80245.1"/>
    </source>
</evidence>
<feature type="domain" description="HTTM-like" evidence="6">
    <location>
        <begin position="18"/>
        <end position="271"/>
    </location>
</feature>
<dbReference type="EMBL" id="FMBM01000002">
    <property type="protein sequence ID" value="SCC80245.1"/>
    <property type="molecule type" value="Genomic_DNA"/>
</dbReference>
<feature type="transmembrane region" description="Helical" evidence="5">
    <location>
        <begin position="80"/>
        <end position="99"/>
    </location>
</feature>
<comment type="subcellular location">
    <subcellularLocation>
        <location evidence="1">Endomembrane system</location>
        <topology evidence="1">Multi-pass membrane protein</topology>
    </subcellularLocation>
</comment>
<reference evidence="8 10" key="2">
    <citation type="submission" date="2016-08" db="EMBL/GenBank/DDBJ databases">
        <authorList>
            <person name="Varghese N."/>
            <person name="Submissions Spin"/>
        </authorList>
    </citation>
    <scope>NUCLEOTIDE SEQUENCE [LARGE SCALE GENOMIC DNA]</scope>
    <source>
        <strain evidence="8 10">HL-109</strain>
    </source>
</reference>
<keyword evidence="4 5" id="KW-0472">Membrane</keyword>
<accession>A0A0P7X8Y2</accession>
<feature type="transmembrane region" description="Helical" evidence="5">
    <location>
        <begin position="25"/>
        <end position="43"/>
    </location>
</feature>
<dbReference type="Pfam" id="PF05090">
    <property type="entry name" value="HTTM"/>
    <property type="match status" value="1"/>
</dbReference>
<evidence type="ECO:0000256" key="1">
    <source>
        <dbReference type="ARBA" id="ARBA00004127"/>
    </source>
</evidence>
<dbReference type="RefSeq" id="WP_074444347.1">
    <property type="nucleotide sequence ID" value="NZ_FMBM01000002.1"/>
</dbReference>
<dbReference type="Proteomes" id="UP000182800">
    <property type="component" value="Unassembled WGS sequence"/>
</dbReference>
<name>A0A0P7X8Y2_9HYPH</name>
<feature type="transmembrane region" description="Helical" evidence="5">
    <location>
        <begin position="201"/>
        <end position="227"/>
    </location>
</feature>
<comment type="caution">
    <text evidence="7">The sequence shown here is derived from an EMBL/GenBank/DDBJ whole genome shotgun (WGS) entry which is preliminary data.</text>
</comment>
<sequence length="288" mass="32160">MTVDLQTIAARFDRWGPSFTGSTRAVALMRIGLAVIAITRFGGEIGFHQAQNPGTLLLSALFFLMVAMMFVGYLSRFACIGTGLSVMCLYIAGALTQTAGWAHHHVYLLGTACLLLALTECGRSYSLDRWRVLNAARRARPTQPEPREYGLLWGQRLIALQLSAMYFWTAIDKTDRAFLSGERLEQTFVWVYSGRALEFVLAYPGMIALLSVIVVIVEYVLAVAILVPRWRIWALPMGLALHAGFYLMLPVHTYSATAMVLYLALLDPARVHSFIDRIQGHERVAHHL</sequence>
<evidence type="ECO:0000256" key="2">
    <source>
        <dbReference type="ARBA" id="ARBA00022692"/>
    </source>
</evidence>
<dbReference type="Proteomes" id="UP000050497">
    <property type="component" value="Unassembled WGS sequence"/>
</dbReference>
<evidence type="ECO:0000313" key="7">
    <source>
        <dbReference type="EMBL" id="KPQ11681.1"/>
    </source>
</evidence>
<proteinExistence type="predicted"/>
<organism evidence="7 9">
    <name type="scientific">Saliniramus fredricksonii</name>
    <dbReference type="NCBI Taxonomy" id="1653334"/>
    <lineage>
        <taxon>Bacteria</taxon>
        <taxon>Pseudomonadati</taxon>
        <taxon>Pseudomonadota</taxon>
        <taxon>Alphaproteobacteria</taxon>
        <taxon>Hyphomicrobiales</taxon>
        <taxon>Salinarimonadaceae</taxon>
        <taxon>Saliniramus</taxon>
    </lineage>
</organism>
<keyword evidence="3 5" id="KW-1133">Transmembrane helix</keyword>
<reference evidence="7 9" key="1">
    <citation type="submission" date="2015-09" db="EMBL/GenBank/DDBJ databases">
        <title>Identification and resolution of microdiversity through metagenomic sequencing of parallel consortia.</title>
        <authorList>
            <person name="Nelson W.C."/>
            <person name="Romine M.F."/>
            <person name="Lindemann S.R."/>
        </authorList>
    </citation>
    <scope>NUCLEOTIDE SEQUENCE [LARGE SCALE GENOMIC DNA]</scope>
    <source>
        <strain evidence="7">HL-109</strain>
    </source>
</reference>
<protein>
    <submittedName>
        <fullName evidence="7">Vitamin K-dependent gamma-carboxylase</fullName>
    </submittedName>
</protein>
<evidence type="ECO:0000256" key="4">
    <source>
        <dbReference type="ARBA" id="ARBA00023136"/>
    </source>
</evidence>
<keyword evidence="10" id="KW-1185">Reference proteome</keyword>
<dbReference type="PANTHER" id="PTHR39535">
    <property type="entry name" value="SPORULATION-DELAYING PROTEIN SDPB"/>
    <property type="match status" value="1"/>
</dbReference>
<feature type="transmembrane region" description="Helical" evidence="5">
    <location>
        <begin position="55"/>
        <end position="74"/>
    </location>
</feature>
<dbReference type="STRING" id="1653334.GA0071312_1380"/>
<dbReference type="GO" id="GO:0012505">
    <property type="term" value="C:endomembrane system"/>
    <property type="evidence" value="ECO:0007669"/>
    <property type="project" value="UniProtKB-SubCell"/>
</dbReference>
<dbReference type="PANTHER" id="PTHR39535:SF2">
    <property type="entry name" value="HTTM DOMAIN-CONTAINING PROTEIN"/>
    <property type="match status" value="1"/>
</dbReference>